<dbReference type="InterPro" id="IPR036249">
    <property type="entry name" value="Thioredoxin-like_sf"/>
</dbReference>
<keyword evidence="5" id="KW-0676">Redox-active center</keyword>
<dbReference type="AlphaFoldDB" id="A0A6J6E2M4"/>
<gene>
    <name evidence="7" type="ORF">UFOPK1693_00696</name>
</gene>
<dbReference type="Pfam" id="PF08534">
    <property type="entry name" value="Redoxin"/>
    <property type="match status" value="1"/>
</dbReference>
<keyword evidence="3" id="KW-0560">Oxidoreductase</keyword>
<keyword evidence="1" id="KW-0575">Peroxidase</keyword>
<accession>A0A6J6E2M4</accession>
<evidence type="ECO:0000256" key="4">
    <source>
        <dbReference type="ARBA" id="ARBA00023157"/>
    </source>
</evidence>
<dbReference type="GO" id="GO:0034599">
    <property type="term" value="P:cellular response to oxidative stress"/>
    <property type="evidence" value="ECO:0007669"/>
    <property type="project" value="TreeGrafter"/>
</dbReference>
<dbReference type="GO" id="GO:0008379">
    <property type="term" value="F:thioredoxin peroxidase activity"/>
    <property type="evidence" value="ECO:0007669"/>
    <property type="project" value="TreeGrafter"/>
</dbReference>
<keyword evidence="2" id="KW-0049">Antioxidant</keyword>
<evidence type="ECO:0000313" key="7">
    <source>
        <dbReference type="EMBL" id="CAB4570770.1"/>
    </source>
</evidence>
<dbReference type="InterPro" id="IPR050924">
    <property type="entry name" value="Peroxiredoxin_BCP/PrxQ"/>
</dbReference>
<name>A0A6J6E2M4_9ZZZZ</name>
<evidence type="ECO:0000256" key="5">
    <source>
        <dbReference type="ARBA" id="ARBA00023284"/>
    </source>
</evidence>
<sequence length="188" mass="20357">MSDYIGLPEGLPVPADDGQAQHLVGKPLPPLAFVGTAGSQVQMNALDNGRTIIYVYPMIGKPGVELPSGWDEIPGARGCTPEACGFRDHFGALRAAGVANLYGLSNQDKEYQVESAQRLNLPFELLSDANGDLGKALGLPTFEADGRIFYKRLTMVITESRIEKVFYPVFPPDKHAQEVLAWLAAGRE</sequence>
<proteinExistence type="predicted"/>
<evidence type="ECO:0000256" key="3">
    <source>
        <dbReference type="ARBA" id="ARBA00023002"/>
    </source>
</evidence>
<dbReference type="EMBL" id="CAEZTO010000007">
    <property type="protein sequence ID" value="CAB4570770.1"/>
    <property type="molecule type" value="Genomic_DNA"/>
</dbReference>
<dbReference type="Gene3D" id="3.40.30.10">
    <property type="entry name" value="Glutaredoxin"/>
    <property type="match status" value="1"/>
</dbReference>
<dbReference type="CDD" id="cd03017">
    <property type="entry name" value="PRX_BCP"/>
    <property type="match status" value="1"/>
</dbReference>
<evidence type="ECO:0000259" key="6">
    <source>
        <dbReference type="Pfam" id="PF08534"/>
    </source>
</evidence>
<evidence type="ECO:0000256" key="2">
    <source>
        <dbReference type="ARBA" id="ARBA00022862"/>
    </source>
</evidence>
<dbReference type="GO" id="GO:0045454">
    <property type="term" value="P:cell redox homeostasis"/>
    <property type="evidence" value="ECO:0007669"/>
    <property type="project" value="TreeGrafter"/>
</dbReference>
<protein>
    <submittedName>
        <fullName evidence="7">Unannotated protein</fullName>
    </submittedName>
</protein>
<evidence type="ECO:0000256" key="1">
    <source>
        <dbReference type="ARBA" id="ARBA00022559"/>
    </source>
</evidence>
<dbReference type="GO" id="GO:0005737">
    <property type="term" value="C:cytoplasm"/>
    <property type="evidence" value="ECO:0007669"/>
    <property type="project" value="TreeGrafter"/>
</dbReference>
<dbReference type="InterPro" id="IPR013740">
    <property type="entry name" value="Redoxin"/>
</dbReference>
<dbReference type="PANTHER" id="PTHR42801">
    <property type="entry name" value="THIOREDOXIN-DEPENDENT PEROXIDE REDUCTASE"/>
    <property type="match status" value="1"/>
</dbReference>
<organism evidence="7">
    <name type="scientific">freshwater metagenome</name>
    <dbReference type="NCBI Taxonomy" id="449393"/>
    <lineage>
        <taxon>unclassified sequences</taxon>
        <taxon>metagenomes</taxon>
        <taxon>ecological metagenomes</taxon>
    </lineage>
</organism>
<feature type="domain" description="Redoxin" evidence="6">
    <location>
        <begin position="24"/>
        <end position="178"/>
    </location>
</feature>
<dbReference type="SUPFAM" id="SSF52833">
    <property type="entry name" value="Thioredoxin-like"/>
    <property type="match status" value="1"/>
</dbReference>
<keyword evidence="4" id="KW-1015">Disulfide bond</keyword>
<dbReference type="PANTHER" id="PTHR42801:SF21">
    <property type="entry name" value="BCPB PROTEIN"/>
    <property type="match status" value="1"/>
</dbReference>
<reference evidence="7" key="1">
    <citation type="submission" date="2020-05" db="EMBL/GenBank/DDBJ databases">
        <authorList>
            <person name="Chiriac C."/>
            <person name="Salcher M."/>
            <person name="Ghai R."/>
            <person name="Kavagutti S V."/>
        </authorList>
    </citation>
    <scope>NUCLEOTIDE SEQUENCE</scope>
</reference>